<keyword evidence="1" id="KW-0862">Zinc</keyword>
<evidence type="ECO:0000313" key="4">
    <source>
        <dbReference type="EMBL" id="MES1918644.1"/>
    </source>
</evidence>
<organism evidence="4 5">
    <name type="scientific">Bonamia ostreae</name>
    <dbReference type="NCBI Taxonomy" id="126728"/>
    <lineage>
        <taxon>Eukaryota</taxon>
        <taxon>Sar</taxon>
        <taxon>Rhizaria</taxon>
        <taxon>Endomyxa</taxon>
        <taxon>Ascetosporea</taxon>
        <taxon>Haplosporida</taxon>
        <taxon>Bonamia</taxon>
    </lineage>
</organism>
<keyword evidence="2" id="KW-0472">Membrane</keyword>
<dbReference type="SUPFAM" id="SSF57850">
    <property type="entry name" value="RING/U-box"/>
    <property type="match status" value="1"/>
</dbReference>
<dbReference type="InterPro" id="IPR001841">
    <property type="entry name" value="Znf_RING"/>
</dbReference>
<keyword evidence="1" id="KW-0863">Zinc-finger</keyword>
<dbReference type="PANTHER" id="PTHR22765">
    <property type="entry name" value="RING FINGER AND PROTEASE ASSOCIATED DOMAIN-CONTAINING"/>
    <property type="match status" value="1"/>
</dbReference>
<evidence type="ECO:0000256" key="1">
    <source>
        <dbReference type="PROSITE-ProRule" id="PRU00175"/>
    </source>
</evidence>
<dbReference type="SMART" id="SM00184">
    <property type="entry name" value="RING"/>
    <property type="match status" value="1"/>
</dbReference>
<comment type="caution">
    <text evidence="4">The sequence shown here is derived from an EMBL/GenBank/DDBJ whole genome shotgun (WGS) entry which is preliminary data.</text>
</comment>
<evidence type="ECO:0000259" key="3">
    <source>
        <dbReference type="PROSITE" id="PS50089"/>
    </source>
</evidence>
<feature type="transmembrane region" description="Helical" evidence="2">
    <location>
        <begin position="6"/>
        <end position="28"/>
    </location>
</feature>
<dbReference type="Proteomes" id="UP001439008">
    <property type="component" value="Unassembled WGS sequence"/>
</dbReference>
<keyword evidence="5" id="KW-1185">Reference proteome</keyword>
<name>A0ABV2AGR0_9EUKA</name>
<protein>
    <recommendedName>
        <fullName evidence="3">RING-type domain-containing protein</fullName>
    </recommendedName>
</protein>
<evidence type="ECO:0000256" key="2">
    <source>
        <dbReference type="SAM" id="Phobius"/>
    </source>
</evidence>
<dbReference type="PROSITE" id="PS50089">
    <property type="entry name" value="ZF_RING_2"/>
    <property type="match status" value="1"/>
</dbReference>
<proteinExistence type="predicted"/>
<sequence length="104" mass="12069">MNTDETIGVIIGSLIVALILVTFLVFLYKGILSRMKNAKYYKLVNLISHLEESCSVCLNDYSSKRPPYMLACGHIFHRECILRWAITNKPTCPYCRKIYEKFED</sequence>
<dbReference type="Pfam" id="PF13639">
    <property type="entry name" value="zf-RING_2"/>
    <property type="match status" value="1"/>
</dbReference>
<dbReference type="Gene3D" id="3.30.40.10">
    <property type="entry name" value="Zinc/RING finger domain, C3HC4 (zinc finger)"/>
    <property type="match status" value="1"/>
</dbReference>
<keyword evidence="2" id="KW-0812">Transmembrane</keyword>
<reference evidence="4 5" key="1">
    <citation type="journal article" date="2024" name="BMC Biol.">
        <title>Comparative genomics of Ascetosporea gives new insight into the evolutionary basis for animal parasitism in Rhizaria.</title>
        <authorList>
            <person name="Hiltunen Thoren M."/>
            <person name="Onut-Brannstrom I."/>
            <person name="Alfjorden A."/>
            <person name="Peckova H."/>
            <person name="Swords F."/>
            <person name="Hooper C."/>
            <person name="Holzer A.S."/>
            <person name="Bass D."/>
            <person name="Burki F."/>
        </authorList>
    </citation>
    <scope>NUCLEOTIDE SEQUENCE [LARGE SCALE GENOMIC DNA]</scope>
    <source>
        <strain evidence="4">20-A016</strain>
    </source>
</reference>
<dbReference type="InterPro" id="IPR013083">
    <property type="entry name" value="Znf_RING/FYVE/PHD"/>
</dbReference>
<gene>
    <name evidence="4" type="ORF">MHBO_000583</name>
</gene>
<dbReference type="InterPro" id="IPR051826">
    <property type="entry name" value="E3_ubiquitin-ligase_domain"/>
</dbReference>
<feature type="domain" description="RING-type" evidence="3">
    <location>
        <begin position="54"/>
        <end position="96"/>
    </location>
</feature>
<dbReference type="EMBL" id="JBDODL010000099">
    <property type="protein sequence ID" value="MES1918644.1"/>
    <property type="molecule type" value="Genomic_DNA"/>
</dbReference>
<accession>A0ABV2AGR0</accession>
<keyword evidence="2" id="KW-1133">Transmembrane helix</keyword>
<evidence type="ECO:0000313" key="5">
    <source>
        <dbReference type="Proteomes" id="UP001439008"/>
    </source>
</evidence>
<keyword evidence="1" id="KW-0479">Metal-binding</keyword>